<name>A0A3B7MGZ0_9BACT</name>
<sequence length="65" mass="7014">MRQVVQYRSNDRFFGPIGVEKPAKGVGRPFGAALPDLRSLSKPAERVGRPFGAAHPDLKNPVEAG</sequence>
<accession>A0A3B7MGZ0</accession>
<proteinExistence type="predicted"/>
<organism evidence="1 2">
    <name type="scientific">Paraflavitalea soli</name>
    <dbReference type="NCBI Taxonomy" id="2315862"/>
    <lineage>
        <taxon>Bacteria</taxon>
        <taxon>Pseudomonadati</taxon>
        <taxon>Bacteroidota</taxon>
        <taxon>Chitinophagia</taxon>
        <taxon>Chitinophagales</taxon>
        <taxon>Chitinophagaceae</taxon>
        <taxon>Paraflavitalea</taxon>
    </lineage>
</organism>
<dbReference type="KEGG" id="pseg:D3H65_00700"/>
<dbReference type="EMBL" id="CP032157">
    <property type="protein sequence ID" value="AXY72583.1"/>
    <property type="molecule type" value="Genomic_DNA"/>
</dbReference>
<protein>
    <submittedName>
        <fullName evidence="1">Uncharacterized protein</fullName>
    </submittedName>
</protein>
<gene>
    <name evidence="1" type="ORF">D3H65_00700</name>
</gene>
<evidence type="ECO:0000313" key="2">
    <source>
        <dbReference type="Proteomes" id="UP000263900"/>
    </source>
</evidence>
<dbReference type="AlphaFoldDB" id="A0A3B7MGZ0"/>
<dbReference type="Proteomes" id="UP000263900">
    <property type="component" value="Chromosome"/>
</dbReference>
<keyword evidence="2" id="KW-1185">Reference proteome</keyword>
<evidence type="ECO:0000313" key="1">
    <source>
        <dbReference type="EMBL" id="AXY72583.1"/>
    </source>
</evidence>
<reference evidence="1 2" key="1">
    <citation type="submission" date="2018-09" db="EMBL/GenBank/DDBJ databases">
        <title>Genome sequencing of strain 6GH32-13.</title>
        <authorList>
            <person name="Weon H.-Y."/>
            <person name="Heo J."/>
            <person name="Kwon S.-W."/>
        </authorList>
    </citation>
    <scope>NUCLEOTIDE SEQUENCE [LARGE SCALE GENOMIC DNA]</scope>
    <source>
        <strain evidence="1 2">5GH32-13</strain>
    </source>
</reference>